<name>A0ABS0CP19_9NOCA</name>
<feature type="region of interest" description="Disordered" evidence="1">
    <location>
        <begin position="34"/>
        <end position="54"/>
    </location>
</feature>
<feature type="compositionally biased region" description="Basic and acidic residues" evidence="1">
    <location>
        <begin position="40"/>
        <end position="54"/>
    </location>
</feature>
<reference evidence="2 3" key="1">
    <citation type="submission" date="2020-10" db="EMBL/GenBank/DDBJ databases">
        <title>Identification of Nocardia species via Next-generation sequencing and recognition of intraspecies genetic diversity.</title>
        <authorList>
            <person name="Li P."/>
            <person name="Li P."/>
            <person name="Lu B."/>
        </authorList>
    </citation>
    <scope>NUCLEOTIDE SEQUENCE [LARGE SCALE GENOMIC DNA]</scope>
    <source>
        <strain evidence="2 3">BJ06-0157</strain>
    </source>
</reference>
<evidence type="ECO:0000313" key="2">
    <source>
        <dbReference type="EMBL" id="MBF6298327.1"/>
    </source>
</evidence>
<evidence type="ECO:0000313" key="3">
    <source>
        <dbReference type="Proteomes" id="UP000702209"/>
    </source>
</evidence>
<keyword evidence="3" id="KW-1185">Reference proteome</keyword>
<sequence length="54" mass="6077">MFYVMATRCDQQLTTRADEPVAEFGAASWQRLSTGAGAHGPREYDWARRQIDGT</sequence>
<dbReference type="Proteomes" id="UP000702209">
    <property type="component" value="Unassembled WGS sequence"/>
</dbReference>
<organism evidence="2 3">
    <name type="scientific">Nocardia amamiensis</name>
    <dbReference type="NCBI Taxonomy" id="404578"/>
    <lineage>
        <taxon>Bacteria</taxon>
        <taxon>Bacillati</taxon>
        <taxon>Actinomycetota</taxon>
        <taxon>Actinomycetes</taxon>
        <taxon>Mycobacteriales</taxon>
        <taxon>Nocardiaceae</taxon>
        <taxon>Nocardia</taxon>
    </lineage>
</organism>
<dbReference type="EMBL" id="JADLQX010000007">
    <property type="protein sequence ID" value="MBF6298327.1"/>
    <property type="molecule type" value="Genomic_DNA"/>
</dbReference>
<gene>
    <name evidence="2" type="ORF">IU459_12330</name>
</gene>
<proteinExistence type="predicted"/>
<comment type="caution">
    <text evidence="2">The sequence shown here is derived from an EMBL/GenBank/DDBJ whole genome shotgun (WGS) entry which is preliminary data.</text>
</comment>
<accession>A0ABS0CP19</accession>
<protein>
    <submittedName>
        <fullName evidence="2">Uncharacterized protein</fullName>
    </submittedName>
</protein>
<evidence type="ECO:0000256" key="1">
    <source>
        <dbReference type="SAM" id="MobiDB-lite"/>
    </source>
</evidence>